<feature type="transmembrane region" description="Helical" evidence="1">
    <location>
        <begin position="20"/>
        <end position="39"/>
    </location>
</feature>
<keyword evidence="1" id="KW-1133">Transmembrane helix</keyword>
<evidence type="ECO:0000256" key="1">
    <source>
        <dbReference type="SAM" id="Phobius"/>
    </source>
</evidence>
<sequence>MEDESSPCSSLDLSFDYSVVLWSSIVLILCRSRGILKYLEEFMYS</sequence>
<keyword evidence="1" id="KW-0472">Membrane</keyword>
<accession>A0A0K2VHK3</accession>
<protein>
    <submittedName>
        <fullName evidence="2">Uncharacterized protein</fullName>
    </submittedName>
</protein>
<reference evidence="2" key="1">
    <citation type="submission" date="2014-05" db="EMBL/GenBank/DDBJ databases">
        <authorList>
            <person name="Chronopoulou M."/>
        </authorList>
    </citation>
    <scope>NUCLEOTIDE SEQUENCE</scope>
    <source>
        <tissue evidence="2">Whole organism</tissue>
    </source>
</reference>
<name>A0A0K2VHK3_LEPSM</name>
<dbReference type="EMBL" id="HACA01032356">
    <property type="protein sequence ID" value="CDW49717.1"/>
    <property type="molecule type" value="Transcribed_RNA"/>
</dbReference>
<keyword evidence="1" id="KW-0812">Transmembrane</keyword>
<proteinExistence type="predicted"/>
<dbReference type="AlphaFoldDB" id="A0A0K2VHK3"/>
<organism evidence="2">
    <name type="scientific">Lepeophtheirus salmonis</name>
    <name type="common">Salmon louse</name>
    <name type="synonym">Caligus salmonis</name>
    <dbReference type="NCBI Taxonomy" id="72036"/>
    <lineage>
        <taxon>Eukaryota</taxon>
        <taxon>Metazoa</taxon>
        <taxon>Ecdysozoa</taxon>
        <taxon>Arthropoda</taxon>
        <taxon>Crustacea</taxon>
        <taxon>Multicrustacea</taxon>
        <taxon>Hexanauplia</taxon>
        <taxon>Copepoda</taxon>
        <taxon>Siphonostomatoida</taxon>
        <taxon>Caligidae</taxon>
        <taxon>Lepeophtheirus</taxon>
    </lineage>
</organism>
<evidence type="ECO:0000313" key="2">
    <source>
        <dbReference type="EMBL" id="CDW49717.1"/>
    </source>
</evidence>